<evidence type="ECO:0000256" key="2">
    <source>
        <dbReference type="ARBA" id="ARBA00022692"/>
    </source>
</evidence>
<feature type="transmembrane region" description="Helical" evidence="5">
    <location>
        <begin position="6"/>
        <end position="28"/>
    </location>
</feature>
<feature type="transmembrane region" description="Helical" evidence="5">
    <location>
        <begin position="334"/>
        <end position="363"/>
    </location>
</feature>
<feature type="transmembrane region" description="Helical" evidence="5">
    <location>
        <begin position="163"/>
        <end position="189"/>
    </location>
</feature>
<comment type="function">
    <text evidence="5">NDH-1 shuttles electrons from NADH, via FMN and iron-sulfur (Fe-S) centers, to quinones in the respiratory chain. The immediate electron acceptor for the enzyme in this species is believed to be a menaquinone. Couples the redox reaction to proton translocation (for every two electrons transferred, four hydrogen ions are translocated across the cytoplasmic membrane), and thus conserves the redox energy in a proton gradient.</text>
</comment>
<dbReference type="EC" id="7.1.1.-" evidence="5"/>
<dbReference type="RefSeq" id="WP_344501859.1">
    <property type="nucleotide sequence ID" value="NZ_BAAAQD010000003.1"/>
</dbReference>
<evidence type="ECO:0000256" key="1">
    <source>
        <dbReference type="ARBA" id="ARBA00004127"/>
    </source>
</evidence>
<evidence type="ECO:0000259" key="7">
    <source>
        <dbReference type="Pfam" id="PF00361"/>
    </source>
</evidence>
<dbReference type="InterPro" id="IPR001750">
    <property type="entry name" value="ND/Mrp_TM"/>
</dbReference>
<gene>
    <name evidence="5" type="primary">nuoN</name>
    <name evidence="8" type="ORF">GCM10009827_024050</name>
</gene>
<feature type="transmembrane region" description="Helical" evidence="5">
    <location>
        <begin position="209"/>
        <end position="234"/>
    </location>
</feature>
<organism evidence="8 9">
    <name type="scientific">Dactylosporangium maewongense</name>
    <dbReference type="NCBI Taxonomy" id="634393"/>
    <lineage>
        <taxon>Bacteria</taxon>
        <taxon>Bacillati</taxon>
        <taxon>Actinomycetota</taxon>
        <taxon>Actinomycetes</taxon>
        <taxon>Micromonosporales</taxon>
        <taxon>Micromonosporaceae</taxon>
        <taxon>Dactylosporangium</taxon>
    </lineage>
</organism>
<comment type="catalytic activity">
    <reaction evidence="5">
        <text>a quinone + NADH + 5 H(+)(in) = a quinol + NAD(+) + 4 H(+)(out)</text>
        <dbReference type="Rhea" id="RHEA:57888"/>
        <dbReference type="ChEBI" id="CHEBI:15378"/>
        <dbReference type="ChEBI" id="CHEBI:24646"/>
        <dbReference type="ChEBI" id="CHEBI:57540"/>
        <dbReference type="ChEBI" id="CHEBI:57945"/>
        <dbReference type="ChEBI" id="CHEBI:132124"/>
    </reaction>
</comment>
<comment type="subunit">
    <text evidence="5">NDH-1 is composed of 14 different subunits. Subunits NuoA, H, J, K, L, M, N constitute the membrane sector of the complex.</text>
</comment>
<keyword evidence="5" id="KW-1003">Cell membrane</keyword>
<evidence type="ECO:0000256" key="4">
    <source>
        <dbReference type="ARBA" id="ARBA00023136"/>
    </source>
</evidence>
<feature type="transmembrane region" description="Helical" evidence="5">
    <location>
        <begin position="384"/>
        <end position="409"/>
    </location>
</feature>
<protein>
    <recommendedName>
        <fullName evidence="5">NADH-quinone oxidoreductase subunit N</fullName>
        <ecNumber evidence="5">7.1.1.-</ecNumber>
    </recommendedName>
    <alternativeName>
        <fullName evidence="5">NADH dehydrogenase I subunit N</fullName>
    </alternativeName>
    <alternativeName>
        <fullName evidence="5">NDH-1 subunit N</fullName>
    </alternativeName>
</protein>
<dbReference type="InterPro" id="IPR010096">
    <property type="entry name" value="NADH-Q_OxRdtase_suN/2"/>
</dbReference>
<evidence type="ECO:0000313" key="9">
    <source>
        <dbReference type="Proteomes" id="UP001501470"/>
    </source>
</evidence>
<feature type="transmembrane region" description="Helical" evidence="5">
    <location>
        <begin position="274"/>
        <end position="296"/>
    </location>
</feature>
<dbReference type="Proteomes" id="UP001501470">
    <property type="component" value="Unassembled WGS sequence"/>
</dbReference>
<keyword evidence="2 5" id="KW-0812">Transmembrane</keyword>
<keyword evidence="5" id="KW-1278">Translocase</keyword>
<keyword evidence="9" id="KW-1185">Reference proteome</keyword>
<accession>A0ABN2A1E4</accession>
<keyword evidence="3 5" id="KW-1133">Transmembrane helix</keyword>
<sequence>MTIDQIALLPTYVAAATAVLVLLADLVAPGRLGAVVGTTAFGMVATAGTAIGVGLGLGDAGRRTAFCVGPDQCSLVADPAAAAVGAAFAILALGAVALSLPVLRTGEVPVGEYCFLLACSLTGAVVLGGARDLITLIVALETLTLPLYLLVGIRRGATAGASAAVTFFVVSVVSTAVALLGAALVYTATGGVHLADIARADLAVPELRPLLKVGMVLLLAGLAFKVAAVPAHAWAPATYDGAPLPVAAYLSTASKLGGVVALLLVGVLAGGPVLATSGLTLAVLAVLSMTVGNLVALRQRRMVRLLAWSSVAQAGYVLAPLGALLATGGRTTEAVALAVAATVAYALFYVILEFSAFAAVVAVRGSADGGEIADYRGLARRSPWLTAVLVIALTGLAGLPPGLAGLFAKVAVVRSLLGGDAAWLAIVVAINAVIGLAYYIRVVASLFSGSAEPAAVTAATTATTAGAPATPPAPATTTTTVTAPAIAAVMAPGAAPVRAGWPVAAAVGVAAVLAVLVGLAPQGVLELAAFFTP</sequence>
<evidence type="ECO:0000256" key="6">
    <source>
        <dbReference type="RuleBase" id="RU000320"/>
    </source>
</evidence>
<feature type="domain" description="NADH:quinone oxidoreductase/Mrp antiporter transmembrane" evidence="7">
    <location>
        <begin position="130"/>
        <end position="434"/>
    </location>
</feature>
<reference evidence="8 9" key="1">
    <citation type="journal article" date="2019" name="Int. J. Syst. Evol. Microbiol.">
        <title>The Global Catalogue of Microorganisms (GCM) 10K type strain sequencing project: providing services to taxonomists for standard genome sequencing and annotation.</title>
        <authorList>
            <consortium name="The Broad Institute Genomics Platform"/>
            <consortium name="The Broad Institute Genome Sequencing Center for Infectious Disease"/>
            <person name="Wu L."/>
            <person name="Ma J."/>
        </authorList>
    </citation>
    <scope>NUCLEOTIDE SEQUENCE [LARGE SCALE GENOMIC DNA]</scope>
    <source>
        <strain evidence="8 9">JCM 15933</strain>
    </source>
</reference>
<comment type="caution">
    <text evidence="8">The sequence shown here is derived from an EMBL/GenBank/DDBJ whole genome shotgun (WGS) entry which is preliminary data.</text>
</comment>
<name>A0ABN2A1E4_9ACTN</name>
<feature type="transmembrane region" description="Helical" evidence="5">
    <location>
        <begin position="305"/>
        <end position="328"/>
    </location>
</feature>
<proteinExistence type="inferred from homology"/>
<keyword evidence="5" id="KW-0520">NAD</keyword>
<dbReference type="PANTHER" id="PTHR22773">
    <property type="entry name" value="NADH DEHYDROGENASE"/>
    <property type="match status" value="1"/>
</dbReference>
<keyword evidence="5" id="KW-0813">Transport</keyword>
<comment type="subcellular location">
    <subcellularLocation>
        <location evidence="5">Cell membrane</location>
        <topology evidence="5">Multi-pass membrane protein</topology>
    </subcellularLocation>
    <subcellularLocation>
        <location evidence="1">Endomembrane system</location>
        <topology evidence="1">Multi-pass membrane protein</topology>
    </subcellularLocation>
    <subcellularLocation>
        <location evidence="6">Membrane</location>
        <topology evidence="6">Multi-pass membrane protein</topology>
    </subcellularLocation>
</comment>
<evidence type="ECO:0000256" key="3">
    <source>
        <dbReference type="ARBA" id="ARBA00022989"/>
    </source>
</evidence>
<feature type="transmembrane region" description="Helical" evidence="5">
    <location>
        <begin position="421"/>
        <end position="440"/>
    </location>
</feature>
<keyword evidence="4 5" id="KW-0472">Membrane</keyword>
<dbReference type="EMBL" id="BAAAQD010000003">
    <property type="protein sequence ID" value="GAA1509002.1"/>
    <property type="molecule type" value="Genomic_DNA"/>
</dbReference>
<feature type="transmembrane region" description="Helical" evidence="5">
    <location>
        <begin position="110"/>
        <end position="127"/>
    </location>
</feature>
<feature type="transmembrane region" description="Helical" evidence="5">
    <location>
        <begin position="133"/>
        <end position="151"/>
    </location>
</feature>
<feature type="transmembrane region" description="Helical" evidence="5">
    <location>
        <begin position="40"/>
        <end position="60"/>
    </location>
</feature>
<evidence type="ECO:0000256" key="5">
    <source>
        <dbReference type="HAMAP-Rule" id="MF_00445"/>
    </source>
</evidence>
<evidence type="ECO:0000313" key="8">
    <source>
        <dbReference type="EMBL" id="GAA1509002.1"/>
    </source>
</evidence>
<feature type="transmembrane region" description="Helical" evidence="5">
    <location>
        <begin position="80"/>
        <end position="103"/>
    </location>
</feature>
<feature type="transmembrane region" description="Helical" evidence="5">
    <location>
        <begin position="246"/>
        <end position="268"/>
    </location>
</feature>
<dbReference type="Pfam" id="PF00361">
    <property type="entry name" value="Proton_antipo_M"/>
    <property type="match status" value="1"/>
</dbReference>
<comment type="similarity">
    <text evidence="5">Belongs to the complex I subunit 2 family.</text>
</comment>
<feature type="transmembrane region" description="Helical" evidence="5">
    <location>
        <begin position="499"/>
        <end position="520"/>
    </location>
</feature>
<keyword evidence="5" id="KW-0874">Quinone</keyword>
<dbReference type="HAMAP" id="MF_00445">
    <property type="entry name" value="NDH1_NuoN_1"/>
    <property type="match status" value="1"/>
</dbReference>